<keyword evidence="3" id="KW-1185">Reference proteome</keyword>
<dbReference type="Pfam" id="PF01872">
    <property type="entry name" value="RibD_C"/>
    <property type="match status" value="1"/>
</dbReference>
<comment type="caution">
    <text evidence="2">The sequence shown here is derived from an EMBL/GenBank/DDBJ whole genome shotgun (WGS) entry which is preliminary data.</text>
</comment>
<dbReference type="PANTHER" id="PTHR38011:SF11">
    <property type="entry name" value="2,5-DIAMINO-6-RIBOSYLAMINO-4(3H)-PYRIMIDINONE 5'-PHOSPHATE REDUCTASE"/>
    <property type="match status" value="1"/>
</dbReference>
<proteinExistence type="predicted"/>
<evidence type="ECO:0000313" key="2">
    <source>
        <dbReference type="EMBL" id="MBV4356272.1"/>
    </source>
</evidence>
<dbReference type="Proteomes" id="UP000812270">
    <property type="component" value="Unassembled WGS sequence"/>
</dbReference>
<organism evidence="2 3">
    <name type="scientific">Pinibacter aurantiacus</name>
    <dbReference type="NCBI Taxonomy" id="2851599"/>
    <lineage>
        <taxon>Bacteria</taxon>
        <taxon>Pseudomonadati</taxon>
        <taxon>Bacteroidota</taxon>
        <taxon>Chitinophagia</taxon>
        <taxon>Chitinophagales</taxon>
        <taxon>Chitinophagaceae</taxon>
        <taxon>Pinibacter</taxon>
    </lineage>
</organism>
<reference evidence="2" key="1">
    <citation type="submission" date="2021-06" db="EMBL/GenBank/DDBJ databases">
        <authorList>
            <person name="Huq M.A."/>
        </authorList>
    </citation>
    <scope>NUCLEOTIDE SEQUENCE</scope>
    <source>
        <strain evidence="2">MAH-26</strain>
    </source>
</reference>
<feature type="domain" description="Bacterial bifunctional deaminase-reductase C-terminal" evidence="1">
    <location>
        <begin position="3"/>
        <end position="183"/>
    </location>
</feature>
<dbReference type="PANTHER" id="PTHR38011">
    <property type="entry name" value="DIHYDROFOLATE REDUCTASE FAMILY PROTEIN (AFU_ORTHOLOGUE AFUA_8G06820)"/>
    <property type="match status" value="1"/>
</dbReference>
<name>A0A9E2S7E4_9BACT</name>
<sequence>MKKLILSTNVTLDGFMAGPNKELDWHFDNWNEEMAEYAWQQLNNVDTILVGRGTYEGMSIFWPEAAVNPIIRKRDVEFAKRMNDLPKIVFSKTLAEVNWNNSRLASKSDVEEVAALKKHRGKDIILWGGIGMAQSFIEHELIDEYRIWVAPIAIGNGIPLFTVDHKLKLKLLRSKMFSNGVILLVYAPYK</sequence>
<dbReference type="AlphaFoldDB" id="A0A9E2S7E4"/>
<protein>
    <submittedName>
        <fullName evidence="2">Dihydrofolate reductase family protein</fullName>
    </submittedName>
</protein>
<dbReference type="GO" id="GO:0009231">
    <property type="term" value="P:riboflavin biosynthetic process"/>
    <property type="evidence" value="ECO:0007669"/>
    <property type="project" value="InterPro"/>
</dbReference>
<dbReference type="EMBL" id="JAHSPG010000002">
    <property type="protein sequence ID" value="MBV4356272.1"/>
    <property type="molecule type" value="Genomic_DNA"/>
</dbReference>
<accession>A0A9E2S7E4</accession>
<dbReference type="RefSeq" id="WP_217789832.1">
    <property type="nucleotide sequence ID" value="NZ_JAHSPG010000002.1"/>
</dbReference>
<gene>
    <name evidence="2" type="ORF">KTO63_03865</name>
</gene>
<dbReference type="InterPro" id="IPR050765">
    <property type="entry name" value="Riboflavin_Biosynth_HTPR"/>
</dbReference>
<dbReference type="GO" id="GO:0008703">
    <property type="term" value="F:5-amino-6-(5-phosphoribosylamino)uracil reductase activity"/>
    <property type="evidence" value="ECO:0007669"/>
    <property type="project" value="InterPro"/>
</dbReference>
<evidence type="ECO:0000313" key="3">
    <source>
        <dbReference type="Proteomes" id="UP000812270"/>
    </source>
</evidence>
<evidence type="ECO:0000259" key="1">
    <source>
        <dbReference type="Pfam" id="PF01872"/>
    </source>
</evidence>
<dbReference type="InterPro" id="IPR002734">
    <property type="entry name" value="RibDG_C"/>
</dbReference>